<gene>
    <name evidence="2" type="ORF">SAMN05216438_1255</name>
</gene>
<dbReference type="Pfam" id="PF14594">
    <property type="entry name" value="Sipho_Gp37"/>
    <property type="match status" value="1"/>
</dbReference>
<evidence type="ECO:0000313" key="2">
    <source>
        <dbReference type="EMBL" id="SFL60145.1"/>
    </source>
</evidence>
<reference evidence="2 3" key="1">
    <citation type="submission" date="2016-10" db="EMBL/GenBank/DDBJ databases">
        <authorList>
            <person name="de Groot N.N."/>
        </authorList>
    </citation>
    <scope>NUCLEOTIDE SEQUENCE [LARGE SCALE GENOMIC DNA]</scope>
    <source>
        <strain evidence="2 3">M79</strain>
    </source>
</reference>
<evidence type="ECO:0000259" key="1">
    <source>
        <dbReference type="Pfam" id="PF14594"/>
    </source>
</evidence>
<dbReference type="EMBL" id="FOTJ01000025">
    <property type="protein sequence ID" value="SFL60145.1"/>
    <property type="molecule type" value="Genomic_DNA"/>
</dbReference>
<evidence type="ECO:0000313" key="3">
    <source>
        <dbReference type="Proteomes" id="UP000181969"/>
    </source>
</evidence>
<name>A0A1I4J0P2_9LACT</name>
<dbReference type="RefSeq" id="WP_177180207.1">
    <property type="nucleotide sequence ID" value="NZ_FOTJ01000025.1"/>
</dbReference>
<organism evidence="2 3">
    <name type="scientific">Lactococcus garvieae</name>
    <dbReference type="NCBI Taxonomy" id="1363"/>
    <lineage>
        <taxon>Bacteria</taxon>
        <taxon>Bacillati</taxon>
        <taxon>Bacillota</taxon>
        <taxon>Bacilli</taxon>
        <taxon>Lactobacillales</taxon>
        <taxon>Streptococcaceae</taxon>
        <taxon>Lactococcus</taxon>
    </lineage>
</organism>
<dbReference type="Proteomes" id="UP000181969">
    <property type="component" value="Unassembled WGS sequence"/>
</dbReference>
<protein>
    <submittedName>
        <fullName evidence="2">Virus ReqiPepy6 Gp37-like protein</fullName>
    </submittedName>
</protein>
<dbReference type="InterPro" id="IPR029432">
    <property type="entry name" value="Gp28/Gp37-like_dom"/>
</dbReference>
<accession>A0A1I4J0P2</accession>
<proteinExistence type="predicted"/>
<dbReference type="AlphaFoldDB" id="A0A1I4J0P2"/>
<feature type="domain" description="Gp28/Gp37-like" evidence="1">
    <location>
        <begin position="19"/>
        <end position="361"/>
    </location>
</feature>
<sequence length="375" mass="42774">MVIKRELTIEVFSRKENFTYQSEGFLDNFKSCIVNWRAYNFDVFQLSMPWNTTLLKYLKPDNILSINDCFFFIETPSYDSSSSKFLTLKGKSLFGKATKRIILPSYSTNANKAEKIMYDLINKYVTSANSDKRYTYLSVESPPNLTLTPLPYQNSYGDVATEVATLAENNQICIKEIPVDLESPKAVIQLYKGRDLSGDGGVEFDLDNGGLKSESFTRDISDMANVAYVFGEGEGVARKNVVVYANNTIPKGVDRAELYVDARDLQKTYTDDKGKEIKLTDSQYLEQLKQRGREKLAEHAEIIQIGGEVNFNNLNFQYEKDYQVGDTVRVTNTRFGYSKASVLTEMQETWDESGYHLDPTFDKDRVSLTKIIKRK</sequence>